<evidence type="ECO:0000313" key="6">
    <source>
        <dbReference type="EnsemblPlants" id="Solyc01g006600.2.1"/>
    </source>
</evidence>
<dbReference type="PRINTS" id="PR00419">
    <property type="entry name" value="ADXRDTASE"/>
</dbReference>
<accession>A0A3Q7E902</accession>
<dbReference type="SUPFAM" id="SSF47336">
    <property type="entry name" value="ACP-like"/>
    <property type="match status" value="1"/>
</dbReference>
<dbReference type="Pfam" id="PF00550">
    <property type="entry name" value="PP-binding"/>
    <property type="match status" value="1"/>
</dbReference>
<feature type="transmembrane region" description="Helical" evidence="4">
    <location>
        <begin position="572"/>
        <end position="595"/>
    </location>
</feature>
<feature type="domain" description="Carrier" evidence="5">
    <location>
        <begin position="240"/>
        <end position="314"/>
    </location>
</feature>
<dbReference type="STRING" id="4081.A0A3Q7E902"/>
<evidence type="ECO:0000256" key="4">
    <source>
        <dbReference type="SAM" id="Phobius"/>
    </source>
</evidence>
<reference evidence="6" key="1">
    <citation type="journal article" date="2012" name="Nature">
        <title>The tomato genome sequence provides insights into fleshy fruit evolution.</title>
        <authorList>
            <consortium name="Tomato Genome Consortium"/>
        </authorList>
    </citation>
    <scope>NUCLEOTIDE SEQUENCE [LARGE SCALE GENOMIC DNA]</scope>
    <source>
        <strain evidence="6">cv. Heinz 1706</strain>
    </source>
</reference>
<dbReference type="SUPFAM" id="SSF51161">
    <property type="entry name" value="Trimeric LpxA-like enzymes"/>
    <property type="match status" value="3"/>
</dbReference>
<dbReference type="Proteomes" id="UP000004994">
    <property type="component" value="Chromosome 1"/>
</dbReference>
<dbReference type="EnsemblPlants" id="Solyc01g006600.2.1">
    <property type="protein sequence ID" value="Solyc01g006600.2.1"/>
    <property type="gene ID" value="Solyc01g006600.2"/>
</dbReference>
<evidence type="ECO:0000256" key="1">
    <source>
        <dbReference type="ARBA" id="ARBA00022450"/>
    </source>
</evidence>
<dbReference type="Gene3D" id="3.50.50.60">
    <property type="entry name" value="FAD/NAD(P)-binding domain"/>
    <property type="match status" value="2"/>
</dbReference>
<dbReference type="Gene3D" id="2.160.10.10">
    <property type="entry name" value="Hexapeptide repeat proteins"/>
    <property type="match status" value="2"/>
</dbReference>
<dbReference type="PROSITE" id="PS50075">
    <property type="entry name" value="CARRIER"/>
    <property type="match status" value="1"/>
</dbReference>
<keyword evidence="4" id="KW-1133">Transmembrane helix</keyword>
<dbReference type="SUPFAM" id="SSF51905">
    <property type="entry name" value="FAD/NAD(P)-binding domain"/>
    <property type="match status" value="1"/>
</dbReference>
<keyword evidence="7" id="KW-1185">Reference proteome</keyword>
<proteinExistence type="predicted"/>
<dbReference type="PROSITE" id="PS00012">
    <property type="entry name" value="PHOSPHOPANTETHEINE"/>
    <property type="match status" value="1"/>
</dbReference>
<feature type="transmembrane region" description="Helical" evidence="4">
    <location>
        <begin position="639"/>
        <end position="664"/>
    </location>
</feature>
<name>A0A3Q7E902_SOLLC</name>
<sequence>MEPRKAIDELFLKFHPCFDTNTKIGIIGGGPSGTSAAYALVKLGYTNITILEKYHSVGGMCESDDIEVSNSRRIDMNSLEEELFGKVQTIDYYTIVLKITGFDHIPMGFYYFGEFMDDPKAIGNPVAMQRFYNDTNVFLFWSYGNSVDIVGLKETELLIKGVESMGGFVEKVVLQRKLKYFPHVNNQDMKEGFYEKVENQLQGQQNTYYVGGLMAFELTERNASYAMALMHKHFASNNPIPAFPYVKELLYEMTEVLKSKISITESLVSYGVDSIGVVRAAQKISNFLGVLVGAIDIFSATCIEDLADFAEDLLRKSHPELVTTTSGSCESKMSSTMVFPTFSSCLCLFHADISCVHIGFHFQIFHFCMPNADTISPLVWLHCFLSMCSTFLDIMCIGFLGKSFLQPNYILNPEVSIWSADFVKWWTLYKAQEISSKVLAVHLRGTVFINYWFEMLGENITSSPILDTVDITDPSLVSIGEQAVINEGVLLQSHEVKNGVLSFNPIRIGQKSSIGPYAVVQRGSIVEDGTHVLALNTSKTAVNVKATSTKKDKSTRKSMKGSHGNHEHIKLFSIYMVGFLSSLSAAVSYFIYLSLWQNPPSLKHFRFFYLAGAFHWFPYTIATYATLFDNSYSGSFTFATTIAIFYICHGLILSLFTCLVNHVVHQKGEMDMMKTCLVHRVNVACHIRFTKFMSGTELFCIYLRRLGAKIGQHCSIRAINPISEPNLISIGNGVHLGDFSRIVPRLYTSSDYVSSKIEIQDNSVIGSQGLVLPGSVIEKDVILGAISVAPMNSVLQHGGVFVGSKNPVLVKSKSYSLDDRIEEMDLKYKKVLGNLAANFAASTLKVKSRFFHRIGAAGKGCLSLYNDIPGFADHKIFSPGMTYRVIMRHSNCLSSDDDARLDPRGAAIRILSNGTDENSSILDLTLKTGKAFHTRTIGDFATWLVCGAAAREEHVKHAPHVRDAMWGSLRQAYSYTELHYYSNICRLFRFKNDQEMYVKFKLRPFDNNIGEDSGEVKPRGVLPPETGAIPRDENDNRPLRFLDEDFQHRLHTPEKVRYVLQLQMRSIPEDEVNREAALDCTKPWDEIEFPYIDIGDITIDATLTKEESEDLEFNPFLKCHEVDVIRATSCNQSASMDHGRSVVYDICQHLRNRKPLPEAWRIFLDQSDVKMDFTGCPLASTLEKKDTTKVVMLARSWYVTMWLISVQPFLQTFLPYFLMGFIIFAPLKFLFYTSDTIKVQKHWLLPLFWVVTGLLGGVLCAFAKWILVGIKKDGECELIWSKGIFCDTIWQAIRTLVGDYFMEMKSGSFLFGIWMKLMGSEVAWDEGTYINSMGAVLNPEMVRIDKYGSIEREALLFGHIYEGEGGKVKYGKIKIGESGYVGSRAVAMPRVTIDTKGTLGDLSLAMKGELVK</sequence>
<dbReference type="InParanoid" id="A0A3Q7E902"/>
<feature type="transmembrane region" description="Helical" evidence="4">
    <location>
        <begin position="1213"/>
        <end position="1231"/>
    </location>
</feature>
<evidence type="ECO:0000259" key="5">
    <source>
        <dbReference type="PROSITE" id="PS50075"/>
    </source>
</evidence>
<keyword evidence="4" id="KW-0472">Membrane</keyword>
<dbReference type="Gene3D" id="2.40.180.10">
    <property type="entry name" value="Catalase core domain"/>
    <property type="match status" value="1"/>
</dbReference>
<dbReference type="PaxDb" id="4081-Solyc01g006600.1.1"/>
<dbReference type="Gramene" id="Solyc01g006600.2.1">
    <property type="protein sequence ID" value="Solyc01g006600.2.1"/>
    <property type="gene ID" value="Solyc01g006600.2"/>
</dbReference>
<feature type="region of interest" description="Disordered" evidence="3">
    <location>
        <begin position="1013"/>
        <end position="1034"/>
    </location>
</feature>
<reference evidence="6" key="2">
    <citation type="submission" date="2019-01" db="UniProtKB">
        <authorList>
            <consortium name="EnsemblPlants"/>
        </authorList>
    </citation>
    <scope>IDENTIFICATION</scope>
    <source>
        <strain evidence="6">cv. Heinz 1706</strain>
    </source>
</reference>
<dbReference type="InterPro" id="IPR011004">
    <property type="entry name" value="Trimer_LpxA-like_sf"/>
</dbReference>
<dbReference type="InterPro" id="IPR036188">
    <property type="entry name" value="FAD/NAD-bd_sf"/>
</dbReference>
<keyword evidence="4" id="KW-0812">Transmembrane</keyword>
<dbReference type="PANTHER" id="PTHR42841">
    <property type="entry name" value="AMINE OXIDASE"/>
    <property type="match status" value="1"/>
</dbReference>
<dbReference type="InterPro" id="IPR020835">
    <property type="entry name" value="Catalase_sf"/>
</dbReference>
<feature type="transmembrane region" description="Helical" evidence="4">
    <location>
        <begin position="1243"/>
        <end position="1267"/>
    </location>
</feature>
<dbReference type="GO" id="GO:0020037">
    <property type="term" value="F:heme binding"/>
    <property type="evidence" value="ECO:0007669"/>
    <property type="project" value="InterPro"/>
</dbReference>
<evidence type="ECO:0000313" key="7">
    <source>
        <dbReference type="Proteomes" id="UP000004994"/>
    </source>
</evidence>
<dbReference type="InterPro" id="IPR009081">
    <property type="entry name" value="PP-bd_ACP"/>
</dbReference>
<feature type="transmembrane region" description="Helical" evidence="4">
    <location>
        <begin position="607"/>
        <end position="627"/>
    </location>
</feature>
<organism evidence="6">
    <name type="scientific">Solanum lycopersicum</name>
    <name type="common">Tomato</name>
    <name type="synonym">Lycopersicon esculentum</name>
    <dbReference type="NCBI Taxonomy" id="4081"/>
    <lineage>
        <taxon>Eukaryota</taxon>
        <taxon>Viridiplantae</taxon>
        <taxon>Streptophyta</taxon>
        <taxon>Embryophyta</taxon>
        <taxon>Tracheophyta</taxon>
        <taxon>Spermatophyta</taxon>
        <taxon>Magnoliopsida</taxon>
        <taxon>eudicotyledons</taxon>
        <taxon>Gunneridae</taxon>
        <taxon>Pentapetalae</taxon>
        <taxon>asterids</taxon>
        <taxon>lamiids</taxon>
        <taxon>Solanales</taxon>
        <taxon>Solanaceae</taxon>
        <taxon>Solanoideae</taxon>
        <taxon>Solaneae</taxon>
        <taxon>Solanum</taxon>
        <taxon>Solanum subgen. Lycopersicon</taxon>
    </lineage>
</organism>
<evidence type="ECO:0000256" key="3">
    <source>
        <dbReference type="SAM" id="MobiDB-lite"/>
    </source>
</evidence>
<keyword evidence="2" id="KW-0597">Phosphoprotein</keyword>
<dbReference type="Pfam" id="PF13450">
    <property type="entry name" value="NAD_binding_8"/>
    <property type="match status" value="1"/>
</dbReference>
<protein>
    <recommendedName>
        <fullName evidence="5">Carrier domain-containing protein</fullName>
    </recommendedName>
</protein>
<keyword evidence="1" id="KW-0596">Phosphopantetheine</keyword>
<dbReference type="SUPFAM" id="SSF56634">
    <property type="entry name" value="Heme-dependent catalase-like"/>
    <property type="match status" value="1"/>
</dbReference>
<dbReference type="InterPro" id="IPR006162">
    <property type="entry name" value="Ppantetheine_attach_site"/>
</dbReference>
<dbReference type="Gene3D" id="1.10.1200.10">
    <property type="entry name" value="ACP-like"/>
    <property type="match status" value="1"/>
</dbReference>
<dbReference type="SUPFAM" id="SSF51971">
    <property type="entry name" value="Nucleotide-binding domain"/>
    <property type="match status" value="1"/>
</dbReference>
<dbReference type="InterPro" id="IPR036736">
    <property type="entry name" value="ACP-like_sf"/>
</dbReference>
<evidence type="ECO:0000256" key="2">
    <source>
        <dbReference type="ARBA" id="ARBA00022553"/>
    </source>
</evidence>